<accession>A0A6J5M207</accession>
<feature type="region of interest" description="Disordered" evidence="1">
    <location>
        <begin position="83"/>
        <end position="106"/>
    </location>
</feature>
<evidence type="ECO:0000256" key="1">
    <source>
        <dbReference type="SAM" id="MobiDB-lite"/>
    </source>
</evidence>
<dbReference type="EMBL" id="LR796376">
    <property type="protein sequence ID" value="CAB4140182.1"/>
    <property type="molecule type" value="Genomic_DNA"/>
</dbReference>
<sequence length="106" mass="11444">MQQITLDNKQLTLRLTAGAFRRFQSAIGKQADFDAIGGLIFDCIRRDQPDITEAALEDMLDAETLRTVWQAVQKEMEAFGAALNPTTASEASASTGGETLPSPALN</sequence>
<name>A0A6J5M207_9CAUD</name>
<proteinExistence type="predicted"/>
<evidence type="ECO:0000313" key="2">
    <source>
        <dbReference type="EMBL" id="CAB4140182.1"/>
    </source>
</evidence>
<protein>
    <submittedName>
        <fullName evidence="2">Uncharacterized protein</fullName>
    </submittedName>
</protein>
<gene>
    <name evidence="2" type="ORF">UFOVP398_17</name>
</gene>
<organism evidence="2">
    <name type="scientific">uncultured Caudovirales phage</name>
    <dbReference type="NCBI Taxonomy" id="2100421"/>
    <lineage>
        <taxon>Viruses</taxon>
        <taxon>Duplodnaviria</taxon>
        <taxon>Heunggongvirae</taxon>
        <taxon>Uroviricota</taxon>
        <taxon>Caudoviricetes</taxon>
        <taxon>Peduoviridae</taxon>
        <taxon>Maltschvirus</taxon>
        <taxon>Maltschvirus maltsch</taxon>
    </lineage>
</organism>
<reference evidence="2" key="1">
    <citation type="submission" date="2020-04" db="EMBL/GenBank/DDBJ databases">
        <authorList>
            <person name="Chiriac C."/>
            <person name="Salcher M."/>
            <person name="Ghai R."/>
            <person name="Kavagutti S V."/>
        </authorList>
    </citation>
    <scope>NUCLEOTIDE SEQUENCE</scope>
</reference>
<feature type="compositionally biased region" description="Polar residues" evidence="1">
    <location>
        <begin position="84"/>
        <end position="97"/>
    </location>
</feature>